<dbReference type="Proteomes" id="UP001281614">
    <property type="component" value="Unassembled WGS sequence"/>
</dbReference>
<feature type="region of interest" description="Disordered" evidence="1">
    <location>
        <begin position="89"/>
        <end position="109"/>
    </location>
</feature>
<keyword evidence="3" id="KW-1185">Reference proteome</keyword>
<evidence type="ECO:0000256" key="1">
    <source>
        <dbReference type="SAM" id="MobiDB-lite"/>
    </source>
</evidence>
<accession>A0AAE0D7L2</accession>
<protein>
    <submittedName>
        <fullName evidence="2">Uncharacterized protein</fullName>
    </submittedName>
</protein>
<name>A0AAE0D7L2_COLKA</name>
<comment type="caution">
    <text evidence="2">The sequence shown here is derived from an EMBL/GenBank/DDBJ whole genome shotgun (WGS) entry which is preliminary data.</text>
</comment>
<organism evidence="2 3">
    <name type="scientific">Colletotrichum kahawae</name>
    <name type="common">Coffee berry disease fungus</name>
    <dbReference type="NCBI Taxonomy" id="34407"/>
    <lineage>
        <taxon>Eukaryota</taxon>
        <taxon>Fungi</taxon>
        <taxon>Dikarya</taxon>
        <taxon>Ascomycota</taxon>
        <taxon>Pezizomycotina</taxon>
        <taxon>Sordariomycetes</taxon>
        <taxon>Hypocreomycetidae</taxon>
        <taxon>Glomerellales</taxon>
        <taxon>Glomerellaceae</taxon>
        <taxon>Colletotrichum</taxon>
        <taxon>Colletotrichum gloeosporioides species complex</taxon>
    </lineage>
</organism>
<reference evidence="2" key="1">
    <citation type="submission" date="2023-02" db="EMBL/GenBank/DDBJ databases">
        <title>Colletotrichum kahawae CIFC_Que2 genome sequencing and assembly.</title>
        <authorList>
            <person name="Baroncelli R."/>
        </authorList>
    </citation>
    <scope>NUCLEOTIDE SEQUENCE</scope>
    <source>
        <strain evidence="2">CIFC_Que2</strain>
    </source>
</reference>
<proteinExistence type="predicted"/>
<evidence type="ECO:0000313" key="2">
    <source>
        <dbReference type="EMBL" id="KAK2764057.1"/>
    </source>
</evidence>
<dbReference type="AlphaFoldDB" id="A0AAE0D7L2"/>
<gene>
    <name evidence="2" type="ORF">CKAH01_15860</name>
</gene>
<dbReference type="EMBL" id="VYYT01000140">
    <property type="protein sequence ID" value="KAK2764057.1"/>
    <property type="molecule type" value="Genomic_DNA"/>
</dbReference>
<evidence type="ECO:0000313" key="3">
    <source>
        <dbReference type="Proteomes" id="UP001281614"/>
    </source>
</evidence>
<sequence>MVCGAIEASGLDPGLSARGSRIGNIIWSGGGLDGIPASTSTGSKEDEQGCGRCSSTKVTNVFRPESGRCRGARVLVQEGEGPRNLGQVTRKSHDPCGQASTPSPGFCDGESATASRIRSPCRDSLTFPVHQPTWTWPGCLLVLNFFFAQETGEENMATIAAPLDRGHLKGA</sequence>